<gene>
    <name evidence="7" type="primary">recR</name>
    <name evidence="9" type="ORF">COS49_00045</name>
</gene>
<dbReference type="CDD" id="cd01025">
    <property type="entry name" value="TOPRIM_recR"/>
    <property type="match status" value="1"/>
</dbReference>
<dbReference type="AlphaFoldDB" id="A0A2M7BVB9"/>
<keyword evidence="4 7" id="KW-0862">Zinc</keyword>
<dbReference type="GO" id="GO:0006310">
    <property type="term" value="P:DNA recombination"/>
    <property type="evidence" value="ECO:0007669"/>
    <property type="project" value="UniProtKB-UniRule"/>
</dbReference>
<dbReference type="InterPro" id="IPR000093">
    <property type="entry name" value="DNA_Rcmb_RecR"/>
</dbReference>
<feature type="domain" description="Toprim" evidence="8">
    <location>
        <begin position="81"/>
        <end position="178"/>
    </location>
</feature>
<dbReference type="InterPro" id="IPR015967">
    <property type="entry name" value="Rcmb_RecR_Znf"/>
</dbReference>
<name>A0A2M7BVB9_9BACT</name>
<accession>A0A2M7BVB9</accession>
<dbReference type="PANTHER" id="PTHR30446:SF0">
    <property type="entry name" value="RECOMBINATION PROTEIN RECR"/>
    <property type="match status" value="1"/>
</dbReference>
<protein>
    <recommendedName>
        <fullName evidence="7">Recombination protein RecR</fullName>
    </recommendedName>
</protein>
<dbReference type="Pfam" id="PF02132">
    <property type="entry name" value="RecR_ZnF"/>
    <property type="match status" value="1"/>
</dbReference>
<dbReference type="Pfam" id="PF21176">
    <property type="entry name" value="RecR_HhH"/>
    <property type="match status" value="1"/>
</dbReference>
<dbReference type="SMART" id="SM00493">
    <property type="entry name" value="TOPRIM"/>
    <property type="match status" value="1"/>
</dbReference>
<dbReference type="InterPro" id="IPR006171">
    <property type="entry name" value="TOPRIM_dom"/>
</dbReference>
<dbReference type="InterPro" id="IPR034137">
    <property type="entry name" value="TOPRIM_RecR"/>
</dbReference>
<evidence type="ECO:0000256" key="4">
    <source>
        <dbReference type="ARBA" id="ARBA00022833"/>
    </source>
</evidence>
<comment type="similarity">
    <text evidence="7">Belongs to the RecR family.</text>
</comment>
<dbReference type="GO" id="GO:0008270">
    <property type="term" value="F:zinc ion binding"/>
    <property type="evidence" value="ECO:0007669"/>
    <property type="project" value="UniProtKB-KW"/>
</dbReference>
<dbReference type="GO" id="GO:0006281">
    <property type="term" value="P:DNA repair"/>
    <property type="evidence" value="ECO:0007669"/>
    <property type="project" value="UniProtKB-UniRule"/>
</dbReference>
<keyword evidence="3 7" id="KW-0863">Zinc-finger</keyword>
<dbReference type="PROSITE" id="PS50880">
    <property type="entry name" value="TOPRIM"/>
    <property type="match status" value="1"/>
</dbReference>
<evidence type="ECO:0000256" key="3">
    <source>
        <dbReference type="ARBA" id="ARBA00022771"/>
    </source>
</evidence>
<keyword evidence="2 7" id="KW-0227">DNA damage</keyword>
<sequence>MFPQSIQKLIDQLSKLPDIGPRAATRLVFYLLNQEQGDLNELSESIRKIKEEIRLCRQCFNLSDKENALCSVCRDKKRDAATICLVETVLNIPSIEKTKQYQGLYHVLGGLISPADGIGPENLRIKQLIERIKKSQLPVKEIIFALSPTTEGDTTSFYIERLLKPFKIKISRLGRGLSIGSDLEYIDENTLTNAFLGRR</sequence>
<dbReference type="InterPro" id="IPR023627">
    <property type="entry name" value="Rcmb_RecR"/>
</dbReference>
<dbReference type="PANTHER" id="PTHR30446">
    <property type="entry name" value="RECOMBINATION PROTEIN RECR"/>
    <property type="match status" value="1"/>
</dbReference>
<reference evidence="10" key="1">
    <citation type="submission" date="2017-09" db="EMBL/GenBank/DDBJ databases">
        <title>Depth-based differentiation of microbial function through sediment-hosted aquifers and enrichment of novel symbionts in the deep terrestrial subsurface.</title>
        <authorList>
            <person name="Probst A.J."/>
            <person name="Ladd B."/>
            <person name="Jarett J.K."/>
            <person name="Geller-Mcgrath D.E."/>
            <person name="Sieber C.M.K."/>
            <person name="Emerson J.B."/>
            <person name="Anantharaman K."/>
            <person name="Thomas B.C."/>
            <person name="Malmstrom R."/>
            <person name="Stieglmeier M."/>
            <person name="Klingl A."/>
            <person name="Woyke T."/>
            <person name="Ryan C.M."/>
            <person name="Banfield J.F."/>
        </authorList>
    </citation>
    <scope>NUCLEOTIDE SEQUENCE [LARGE SCALE GENOMIC DNA]</scope>
</reference>
<dbReference type="EMBL" id="PEUX01000001">
    <property type="protein sequence ID" value="PIV10516.1"/>
    <property type="molecule type" value="Genomic_DNA"/>
</dbReference>
<evidence type="ECO:0000313" key="9">
    <source>
        <dbReference type="EMBL" id="PIV10516.1"/>
    </source>
</evidence>
<evidence type="ECO:0000256" key="1">
    <source>
        <dbReference type="ARBA" id="ARBA00022723"/>
    </source>
</evidence>
<evidence type="ECO:0000256" key="6">
    <source>
        <dbReference type="ARBA" id="ARBA00023204"/>
    </source>
</evidence>
<comment type="caution">
    <text evidence="7">Lacks conserved residue(s) required for the propagation of feature annotation.</text>
</comment>
<dbReference type="SUPFAM" id="SSF111304">
    <property type="entry name" value="Recombination protein RecR"/>
    <property type="match status" value="1"/>
</dbReference>
<comment type="function">
    <text evidence="7">May play a role in DNA repair. It seems to be involved in an RecBC-independent recombinational process of DNA repair. It may act with RecF and RecO.</text>
</comment>
<keyword evidence="1 7" id="KW-0479">Metal-binding</keyword>
<dbReference type="Proteomes" id="UP000229894">
    <property type="component" value="Unassembled WGS sequence"/>
</dbReference>
<proteinExistence type="inferred from homology"/>
<dbReference type="Gene3D" id="3.40.1360.10">
    <property type="match status" value="1"/>
</dbReference>
<organism evidence="9 10">
    <name type="scientific">Candidatus Portnoybacteria bacterium CG03_land_8_20_14_0_80_41_10</name>
    <dbReference type="NCBI Taxonomy" id="1974808"/>
    <lineage>
        <taxon>Bacteria</taxon>
        <taxon>Candidatus Portnoyibacteriota</taxon>
    </lineage>
</organism>
<evidence type="ECO:0000259" key="8">
    <source>
        <dbReference type="PROSITE" id="PS50880"/>
    </source>
</evidence>
<keyword evidence="5 7" id="KW-0233">DNA recombination</keyword>
<evidence type="ECO:0000256" key="5">
    <source>
        <dbReference type="ARBA" id="ARBA00023172"/>
    </source>
</evidence>
<evidence type="ECO:0000256" key="2">
    <source>
        <dbReference type="ARBA" id="ARBA00022763"/>
    </source>
</evidence>
<comment type="caution">
    <text evidence="9">The sequence shown here is derived from an EMBL/GenBank/DDBJ whole genome shotgun (WGS) entry which is preliminary data.</text>
</comment>
<dbReference type="Gene3D" id="1.10.8.420">
    <property type="entry name" value="RecR Domain 1"/>
    <property type="match status" value="1"/>
</dbReference>
<dbReference type="NCBIfam" id="TIGR00615">
    <property type="entry name" value="recR"/>
    <property type="match status" value="1"/>
</dbReference>
<evidence type="ECO:0000313" key="10">
    <source>
        <dbReference type="Proteomes" id="UP000229894"/>
    </source>
</evidence>
<dbReference type="HAMAP" id="MF_00017">
    <property type="entry name" value="RecR"/>
    <property type="match status" value="1"/>
</dbReference>
<dbReference type="Pfam" id="PF13662">
    <property type="entry name" value="Toprim_4"/>
    <property type="match status" value="1"/>
</dbReference>
<evidence type="ECO:0000256" key="7">
    <source>
        <dbReference type="HAMAP-Rule" id="MF_00017"/>
    </source>
</evidence>
<keyword evidence="6 7" id="KW-0234">DNA repair</keyword>
<dbReference type="GO" id="GO:0003677">
    <property type="term" value="F:DNA binding"/>
    <property type="evidence" value="ECO:0007669"/>
    <property type="project" value="UniProtKB-UniRule"/>
</dbReference>
<dbReference type="Pfam" id="PF21175">
    <property type="entry name" value="RecR_C"/>
    <property type="match status" value="1"/>
</dbReference>